<accession>A0A1G6MRD3</accession>
<dbReference type="Proteomes" id="UP000199467">
    <property type="component" value="Unassembled WGS sequence"/>
</dbReference>
<keyword evidence="2" id="KW-1185">Reference proteome</keyword>
<dbReference type="RefSeq" id="WP_017678009.1">
    <property type="nucleotide sequence ID" value="NZ_FMZQ01000004.1"/>
</dbReference>
<dbReference type="EMBL" id="FMZQ01000004">
    <property type="protein sequence ID" value="SDC57546.1"/>
    <property type="molecule type" value="Genomic_DNA"/>
</dbReference>
<evidence type="ECO:0000313" key="2">
    <source>
        <dbReference type="Proteomes" id="UP000199467"/>
    </source>
</evidence>
<organism evidence="1 2">
    <name type="scientific">Ectopseudomonas chengduensis</name>
    <dbReference type="NCBI Taxonomy" id="489632"/>
    <lineage>
        <taxon>Bacteria</taxon>
        <taxon>Pseudomonadati</taxon>
        <taxon>Pseudomonadota</taxon>
        <taxon>Gammaproteobacteria</taxon>
        <taxon>Pseudomonadales</taxon>
        <taxon>Pseudomonadaceae</taxon>
        <taxon>Ectopseudomonas</taxon>
    </lineage>
</organism>
<protein>
    <submittedName>
        <fullName evidence="1">Uncharacterized protein</fullName>
    </submittedName>
</protein>
<gene>
    <name evidence="1" type="ORF">SAMN05216576_104144</name>
</gene>
<name>A0A1G6MRD3_9GAMM</name>
<dbReference type="AlphaFoldDB" id="A0A1G6MRD3"/>
<evidence type="ECO:0000313" key="1">
    <source>
        <dbReference type="EMBL" id="SDC57546.1"/>
    </source>
</evidence>
<proteinExistence type="predicted"/>
<sequence length="234" mass="26885">MSDAALIFLTLLVVLLTLSYWLTHRAENRQLKASKRADTEIVQRCLDLLQALQKHRGLGAQQDAASVTQRNAQAQQLDQLWLNWPGASMQLPPLQQHWPQLRRKPADFDAHCRLIETLLTVIEQLEDRLYRQHHPRIRGLGEACRSLEDLARLRGLAVRAANYERCPPGLQMQLRFLCNRMLDQEQDSHLLALIERLQSDLIESAQIRLAPGECFALLTPLIEQRLQGIRLSLD</sequence>
<reference evidence="2" key="1">
    <citation type="submission" date="2016-10" db="EMBL/GenBank/DDBJ databases">
        <authorList>
            <person name="Varghese N."/>
            <person name="Submissions S."/>
        </authorList>
    </citation>
    <scope>NUCLEOTIDE SEQUENCE [LARGE SCALE GENOMIC DNA]</scope>
    <source>
        <strain evidence="2">DSM 26382</strain>
    </source>
</reference>